<dbReference type="RefSeq" id="WP_260432152.1">
    <property type="nucleotide sequence ID" value="NZ_VFOF01000001.1"/>
</dbReference>
<evidence type="ECO:0000256" key="1">
    <source>
        <dbReference type="SAM" id="MobiDB-lite"/>
    </source>
</evidence>
<accession>A0A542W2Y5</accession>
<evidence type="ECO:0000313" key="2">
    <source>
        <dbReference type="EMBL" id="TQL17940.1"/>
    </source>
</evidence>
<sequence length="42" mass="4677">MKKRFVLFMAAAALTGRSGWPDGRASQSAANNRPFDQKPSFY</sequence>
<comment type="caution">
    <text evidence="2">The sequence shown here is derived from an EMBL/GenBank/DDBJ whole genome shotgun (WGS) entry which is preliminary data.</text>
</comment>
<dbReference type="EMBL" id="VFOF01000001">
    <property type="protein sequence ID" value="TQL17940.1"/>
    <property type="molecule type" value="Genomic_DNA"/>
</dbReference>
<gene>
    <name evidence="2" type="ORF">FBY58_1553</name>
</gene>
<proteinExistence type="predicted"/>
<dbReference type="Proteomes" id="UP000316887">
    <property type="component" value="Unassembled WGS sequence"/>
</dbReference>
<reference evidence="2 3" key="1">
    <citation type="submission" date="2019-06" db="EMBL/GenBank/DDBJ databases">
        <title>Genome sequencing of Zymomonas mobilis strains for genetic engineering and biofuel applications.</title>
        <authorList>
            <person name="Teravest M."/>
        </authorList>
    </citation>
    <scope>NUCLEOTIDE SEQUENCE [LARGE SCALE GENOMIC DNA]</scope>
    <source>
        <strain evidence="2 3">AN0101</strain>
    </source>
</reference>
<evidence type="ECO:0000313" key="3">
    <source>
        <dbReference type="Proteomes" id="UP000316887"/>
    </source>
</evidence>
<organism evidence="2 3">
    <name type="scientific">Zymomonas mobilis</name>
    <dbReference type="NCBI Taxonomy" id="542"/>
    <lineage>
        <taxon>Bacteria</taxon>
        <taxon>Pseudomonadati</taxon>
        <taxon>Pseudomonadota</taxon>
        <taxon>Alphaproteobacteria</taxon>
        <taxon>Sphingomonadales</taxon>
        <taxon>Zymomonadaceae</taxon>
        <taxon>Zymomonas</taxon>
    </lineage>
</organism>
<protein>
    <submittedName>
        <fullName evidence="2">Uncharacterized protein</fullName>
    </submittedName>
</protein>
<feature type="region of interest" description="Disordered" evidence="1">
    <location>
        <begin position="17"/>
        <end position="42"/>
    </location>
</feature>
<name>A0A542W2Y5_ZYMMB</name>
<dbReference type="AlphaFoldDB" id="A0A542W2Y5"/>